<evidence type="ECO:0000256" key="8">
    <source>
        <dbReference type="ARBA" id="ARBA00023002"/>
    </source>
</evidence>
<dbReference type="AlphaFoldDB" id="A0AA91PYZ2"/>
<evidence type="ECO:0000256" key="9">
    <source>
        <dbReference type="ARBA" id="ARBA00030073"/>
    </source>
</evidence>
<accession>A0AA91PYZ2</accession>
<evidence type="ECO:0000256" key="10">
    <source>
        <dbReference type="ARBA" id="ARBA00031630"/>
    </source>
</evidence>
<name>A0AA91PYZ2_CLALS</name>
<comment type="pathway">
    <text evidence="2">Cofactor biosynthesis; riboflavin biosynthesis.</text>
</comment>
<protein>
    <recommendedName>
        <fullName evidence="5">2,5-diamino-6-ribosylamino-4(3H)-pyrimidinone 5'-phosphate reductase</fullName>
        <ecNumber evidence="4">1.1.1.302</ecNumber>
    </recommendedName>
    <alternativeName>
        <fullName evidence="10">2,5-diamino-6-(5-phospho-D-ribosylamino)pyrimidin-4(3H)-one reductase</fullName>
    </alternativeName>
    <alternativeName>
        <fullName evidence="9">2,5-diamino-6-ribitylamino-4(3H)-pyrimidinone 5'-phosphate synthase</fullName>
    </alternativeName>
</protein>
<dbReference type="GO" id="GO:0009231">
    <property type="term" value="P:riboflavin biosynthetic process"/>
    <property type="evidence" value="ECO:0007669"/>
    <property type="project" value="UniProtKB-KW"/>
</dbReference>
<dbReference type="SUPFAM" id="SSF53597">
    <property type="entry name" value="Dihydrofolate reductase-like"/>
    <property type="match status" value="1"/>
</dbReference>
<organism evidence="14 15">
    <name type="scientific">Clavispora lusitaniae</name>
    <name type="common">Candida lusitaniae</name>
    <dbReference type="NCBI Taxonomy" id="36911"/>
    <lineage>
        <taxon>Eukaryota</taxon>
        <taxon>Fungi</taxon>
        <taxon>Dikarya</taxon>
        <taxon>Ascomycota</taxon>
        <taxon>Saccharomycotina</taxon>
        <taxon>Pichiomycetes</taxon>
        <taxon>Metschnikowiaceae</taxon>
        <taxon>Clavispora</taxon>
    </lineage>
</organism>
<dbReference type="KEGG" id="clus:A9F13_11g00902"/>
<comment type="catalytic activity">
    <reaction evidence="11">
        <text>2,5-diamino-6-(1-D-ribitylamino)pyrimidin-4(3H)-one 5'-phosphate + NAD(+) = 2,5-diamino-6-(1-D-ribosylamino)pyrimidin-4(3H)-one 5'-phosphate + NADH + H(+)</text>
        <dbReference type="Rhea" id="RHEA:27274"/>
        <dbReference type="ChEBI" id="CHEBI:15378"/>
        <dbReference type="ChEBI" id="CHEBI:57540"/>
        <dbReference type="ChEBI" id="CHEBI:57945"/>
        <dbReference type="ChEBI" id="CHEBI:58890"/>
        <dbReference type="ChEBI" id="CHEBI:59545"/>
        <dbReference type="EC" id="1.1.1.302"/>
    </reaction>
</comment>
<dbReference type="Pfam" id="PF01872">
    <property type="entry name" value="RibD_C"/>
    <property type="match status" value="1"/>
</dbReference>
<comment type="similarity">
    <text evidence="3">Belongs to the HTP reductase family.</text>
</comment>
<evidence type="ECO:0000256" key="11">
    <source>
        <dbReference type="ARBA" id="ARBA00047550"/>
    </source>
</evidence>
<evidence type="ECO:0000256" key="2">
    <source>
        <dbReference type="ARBA" id="ARBA00005104"/>
    </source>
</evidence>
<sequence>MSLIPLPESLVPFLKEYLPSQRTDRPFVTLTWAQSLDSRIAAAPGLQTKISHAETKTMTHYLRANHDSILVGIGTVLADDPKLNCRYGNSHIRPVVVDPHGKWDYSKSTLHKVCAEGKGLAPFILVGAQVSPSSENKTNLSAQGGQFITIDFSLDRSLNWQRILHVLHQKDIASVMIEGGADVINSLLKSDLVDSVIVTVGPVFLGKDGVEVSPSGGAELVQVKWWTGTKDVVMAARLQKRTS</sequence>
<dbReference type="Gene3D" id="3.40.430.10">
    <property type="entry name" value="Dihydrofolate Reductase, subunit A"/>
    <property type="match status" value="1"/>
</dbReference>
<evidence type="ECO:0000256" key="12">
    <source>
        <dbReference type="ARBA" id="ARBA00049020"/>
    </source>
</evidence>
<evidence type="ECO:0000256" key="3">
    <source>
        <dbReference type="ARBA" id="ARBA00009723"/>
    </source>
</evidence>
<dbReference type="InterPro" id="IPR002734">
    <property type="entry name" value="RibDG_C"/>
</dbReference>
<evidence type="ECO:0000256" key="6">
    <source>
        <dbReference type="ARBA" id="ARBA00022619"/>
    </source>
</evidence>
<dbReference type="PANTHER" id="PTHR38011:SF7">
    <property type="entry name" value="2,5-DIAMINO-6-RIBOSYLAMINO-4(3H)-PYRIMIDINONE 5'-PHOSPHATE REDUCTASE"/>
    <property type="match status" value="1"/>
</dbReference>
<comment type="catalytic activity">
    <reaction evidence="12">
        <text>2,5-diamino-6-(1-D-ribitylamino)pyrimidin-4(3H)-one 5'-phosphate + NADP(+) = 2,5-diamino-6-(1-D-ribosylamino)pyrimidin-4(3H)-one 5'-phosphate + NADPH + H(+)</text>
        <dbReference type="Rhea" id="RHEA:27278"/>
        <dbReference type="ChEBI" id="CHEBI:15378"/>
        <dbReference type="ChEBI" id="CHEBI:57783"/>
        <dbReference type="ChEBI" id="CHEBI:58349"/>
        <dbReference type="ChEBI" id="CHEBI:58890"/>
        <dbReference type="ChEBI" id="CHEBI:59545"/>
        <dbReference type="EC" id="1.1.1.302"/>
    </reaction>
</comment>
<keyword evidence="7" id="KW-0521">NADP</keyword>
<evidence type="ECO:0000256" key="7">
    <source>
        <dbReference type="ARBA" id="ARBA00022857"/>
    </source>
</evidence>
<dbReference type="NCBIfam" id="TIGR00227">
    <property type="entry name" value="ribD_Cterm"/>
    <property type="match status" value="1"/>
</dbReference>
<dbReference type="InterPro" id="IPR050765">
    <property type="entry name" value="Riboflavin_Biosynth_HTPR"/>
</dbReference>
<evidence type="ECO:0000259" key="13">
    <source>
        <dbReference type="Pfam" id="PF01872"/>
    </source>
</evidence>
<evidence type="ECO:0000256" key="1">
    <source>
        <dbReference type="ARBA" id="ARBA00003555"/>
    </source>
</evidence>
<dbReference type="Proteomes" id="UP000195602">
    <property type="component" value="Unassembled WGS sequence"/>
</dbReference>
<proteinExistence type="inferred from homology"/>
<evidence type="ECO:0000313" key="15">
    <source>
        <dbReference type="Proteomes" id="UP000195602"/>
    </source>
</evidence>
<dbReference type="GO" id="GO:0008703">
    <property type="term" value="F:5-amino-6-(5-phosphoribosylamino)uracil reductase activity"/>
    <property type="evidence" value="ECO:0007669"/>
    <property type="project" value="InterPro"/>
</dbReference>
<comment type="caution">
    <text evidence="14">The sequence shown here is derived from an EMBL/GenBank/DDBJ whole genome shotgun (WGS) entry which is preliminary data.</text>
</comment>
<dbReference type="EMBL" id="LYUB02000011">
    <property type="protein sequence ID" value="OVF07752.1"/>
    <property type="molecule type" value="Genomic_DNA"/>
</dbReference>
<evidence type="ECO:0000313" key="14">
    <source>
        <dbReference type="EMBL" id="OVF07752.1"/>
    </source>
</evidence>
<dbReference type="PANTHER" id="PTHR38011">
    <property type="entry name" value="DIHYDROFOLATE REDUCTASE FAMILY PROTEIN (AFU_ORTHOLOGUE AFUA_8G06820)"/>
    <property type="match status" value="1"/>
</dbReference>
<gene>
    <name evidence="14" type="ORF">A9F13_11g00902</name>
</gene>
<dbReference type="InterPro" id="IPR024072">
    <property type="entry name" value="DHFR-like_dom_sf"/>
</dbReference>
<dbReference type="InterPro" id="IPR011549">
    <property type="entry name" value="RibD_C"/>
</dbReference>
<keyword evidence="6" id="KW-0686">Riboflavin biosynthesis</keyword>
<keyword evidence="8" id="KW-0560">Oxidoreductase</keyword>
<evidence type="ECO:0000256" key="4">
    <source>
        <dbReference type="ARBA" id="ARBA00012851"/>
    </source>
</evidence>
<dbReference type="GO" id="GO:0050661">
    <property type="term" value="F:NADP binding"/>
    <property type="evidence" value="ECO:0007669"/>
    <property type="project" value="InterPro"/>
</dbReference>
<reference evidence="14 15" key="1">
    <citation type="submission" date="2017-04" db="EMBL/GenBank/DDBJ databases">
        <title>Draft genome of the yeast Clavispora lusitaniae type strain CBS 6936.</title>
        <authorList>
            <person name="Durrens P."/>
            <person name="Klopp C."/>
            <person name="Biteau N."/>
            <person name="Fitton-Ouhabi V."/>
            <person name="Dementhon K."/>
            <person name="Accoceberry I."/>
            <person name="Sherman D.J."/>
            <person name="Noel T."/>
        </authorList>
    </citation>
    <scope>NUCLEOTIDE SEQUENCE [LARGE SCALE GENOMIC DNA]</scope>
    <source>
        <strain evidence="14 15">CBS 6936</strain>
    </source>
</reference>
<dbReference type="EC" id="1.1.1.302" evidence="4"/>
<feature type="domain" description="Bacterial bifunctional deaminase-reductase C-terminal" evidence="13">
    <location>
        <begin position="26"/>
        <end position="233"/>
    </location>
</feature>
<comment type="function">
    <text evidence="1">Catalyzes an early step in riboflavin biosynthesis, the NADPH-dependent reduction of the ribose side chain of 2,5-diamino-6-ribosylamino-4(3H)-pyrimidinone 5'-phosphate, yielding 2,5-diamino-6-ribitylamino-4(3H)-pyrimidinone 5'-phosphate.</text>
</comment>
<evidence type="ECO:0000256" key="5">
    <source>
        <dbReference type="ARBA" id="ARBA00015035"/>
    </source>
</evidence>